<evidence type="ECO:0000313" key="12">
    <source>
        <dbReference type="EMBL" id="ASU33376.1"/>
    </source>
</evidence>
<dbReference type="Gene3D" id="1.20.1440.130">
    <property type="entry name" value="VKOR domain"/>
    <property type="match status" value="1"/>
</dbReference>
<sequence>MEKNVVETIRSLIAILNIPVTKTSIINEVNENPNNENLFGISEVLSKWNITNAAYHLSPAELDNDFCPFIAYISKGIKEYEFVVVKTIDDKEVTICNENYKNKVIERGEFNKLYNNTALVVEPEENAGEINYKANRQKEIAESLKVPLFILGAVLLLSGFFIQNRAFSWYNCLLLLLKSGGLTTAVLLLVQSIQSDNPYVKTLCFKGKHADCDEILTSRAAKLVSWLSWSEIGGFYFGGTFLLLLFSYTTPGVPETLAVLSAACLPYIVYSLSYQAFIAKKWCVLCTTVQAVLLAEFFANLSNFSNPLNHLTTVGFYRITISMLMPVLAWIVVKPLFKRSGELNAARKTLAKFKHNDELFKKVLSEQPSYNQPNQDFSIVLGNPASKNIVTIVSNPYCGPCSTAHKALDEWLAVSDDLQVRVVLTNTPQSSEAARHLVALNNTGDAELVKQALHDWYKQSKKDYPSWAKKYPADLDSVACDNVLRKQNEWCESVDVRFTPLVILNGHQLPESYVIEDLKYLI</sequence>
<feature type="transmembrane region" description="Helical" evidence="10">
    <location>
        <begin position="168"/>
        <end position="190"/>
    </location>
</feature>
<dbReference type="CDD" id="cd12921">
    <property type="entry name" value="VKOR_4"/>
    <property type="match status" value="1"/>
</dbReference>
<evidence type="ECO:0000259" key="11">
    <source>
        <dbReference type="PROSITE" id="PS50990"/>
    </source>
</evidence>
<dbReference type="RefSeq" id="WP_094569842.1">
    <property type="nucleotide sequence ID" value="NZ_CP022743.1"/>
</dbReference>
<keyword evidence="13" id="KW-1185">Reference proteome</keyword>
<evidence type="ECO:0000256" key="7">
    <source>
        <dbReference type="ARBA" id="ARBA00023136"/>
    </source>
</evidence>
<dbReference type="GO" id="GO:0016491">
    <property type="term" value="F:oxidoreductase activity"/>
    <property type="evidence" value="ECO:0007669"/>
    <property type="project" value="UniProtKB-KW"/>
</dbReference>
<dbReference type="GO" id="GO:0005524">
    <property type="term" value="F:ATP binding"/>
    <property type="evidence" value="ECO:0007669"/>
    <property type="project" value="InterPro"/>
</dbReference>
<accession>A0A223NU69</accession>
<dbReference type="GO" id="GO:0048038">
    <property type="term" value="F:quinone binding"/>
    <property type="evidence" value="ECO:0007669"/>
    <property type="project" value="UniProtKB-KW"/>
</dbReference>
<keyword evidence="9" id="KW-0676">Redox-active center</keyword>
<dbReference type="InterPro" id="IPR012932">
    <property type="entry name" value="VKOR"/>
</dbReference>
<proteinExistence type="inferred from homology"/>
<keyword evidence="3 10" id="KW-0812">Transmembrane</keyword>
<dbReference type="Pfam" id="PF13462">
    <property type="entry name" value="Thioredoxin_4"/>
    <property type="match status" value="1"/>
</dbReference>
<protein>
    <submittedName>
        <fullName evidence="12">Vitamin K epoxide reductase family protein</fullName>
    </submittedName>
</protein>
<feature type="transmembrane region" description="Helical" evidence="10">
    <location>
        <begin position="252"/>
        <end position="270"/>
    </location>
</feature>
<evidence type="ECO:0000256" key="1">
    <source>
        <dbReference type="ARBA" id="ARBA00004141"/>
    </source>
</evidence>
<dbReference type="GO" id="GO:0006508">
    <property type="term" value="P:proteolysis"/>
    <property type="evidence" value="ECO:0007669"/>
    <property type="project" value="InterPro"/>
</dbReference>
<dbReference type="GO" id="GO:0016020">
    <property type="term" value="C:membrane"/>
    <property type="evidence" value="ECO:0007669"/>
    <property type="project" value="UniProtKB-SubCell"/>
</dbReference>
<evidence type="ECO:0000256" key="3">
    <source>
        <dbReference type="ARBA" id="ARBA00022692"/>
    </source>
</evidence>
<reference evidence="12 13" key="1">
    <citation type="submission" date="2017-08" db="EMBL/GenBank/DDBJ databases">
        <title>Complete genome sequence of Mucilaginibacter sp. strain BJC16-A31.</title>
        <authorList>
            <consortium name="Henan University of Science and Technology"/>
            <person name="You X."/>
        </authorList>
    </citation>
    <scope>NUCLEOTIDE SEQUENCE [LARGE SCALE GENOMIC DNA]</scope>
    <source>
        <strain evidence="12 13">BJC16-A31</strain>
    </source>
</reference>
<comment type="similarity">
    <text evidence="2">Belongs to the VKOR family.</text>
</comment>
<keyword evidence="6" id="KW-0560">Oxidoreductase</keyword>
<dbReference type="EMBL" id="CP022743">
    <property type="protein sequence ID" value="ASU33376.1"/>
    <property type="molecule type" value="Genomic_DNA"/>
</dbReference>
<evidence type="ECO:0000256" key="5">
    <source>
        <dbReference type="ARBA" id="ARBA00022989"/>
    </source>
</evidence>
<gene>
    <name evidence="12" type="ORF">MuYL_1478</name>
</gene>
<dbReference type="Proteomes" id="UP000215002">
    <property type="component" value="Chromosome"/>
</dbReference>
<evidence type="ECO:0000256" key="2">
    <source>
        <dbReference type="ARBA" id="ARBA00006214"/>
    </source>
</evidence>
<dbReference type="Pfam" id="PF07884">
    <property type="entry name" value="VKOR"/>
    <property type="match status" value="1"/>
</dbReference>
<feature type="domain" description="Peptidase C39" evidence="11">
    <location>
        <begin position="2"/>
        <end position="121"/>
    </location>
</feature>
<name>A0A223NU69_9SPHI</name>
<dbReference type="InterPro" id="IPR036249">
    <property type="entry name" value="Thioredoxin-like_sf"/>
</dbReference>
<dbReference type="Pfam" id="PF03412">
    <property type="entry name" value="Peptidase_C39"/>
    <property type="match status" value="1"/>
</dbReference>
<evidence type="ECO:0000313" key="13">
    <source>
        <dbReference type="Proteomes" id="UP000215002"/>
    </source>
</evidence>
<evidence type="ECO:0000256" key="4">
    <source>
        <dbReference type="ARBA" id="ARBA00022719"/>
    </source>
</evidence>
<evidence type="ECO:0000256" key="9">
    <source>
        <dbReference type="ARBA" id="ARBA00023284"/>
    </source>
</evidence>
<dbReference type="KEGG" id="muc:MuYL_1478"/>
<dbReference type="GO" id="GO:0008233">
    <property type="term" value="F:peptidase activity"/>
    <property type="evidence" value="ECO:0007669"/>
    <property type="project" value="InterPro"/>
</dbReference>
<keyword evidence="8" id="KW-1015">Disulfide bond</keyword>
<feature type="transmembrane region" description="Helical" evidence="10">
    <location>
        <begin position="226"/>
        <end position="246"/>
    </location>
</feature>
<comment type="subcellular location">
    <subcellularLocation>
        <location evidence="1">Membrane</location>
        <topology evidence="1">Multi-pass membrane protein</topology>
    </subcellularLocation>
</comment>
<evidence type="ECO:0000256" key="10">
    <source>
        <dbReference type="SAM" id="Phobius"/>
    </source>
</evidence>
<evidence type="ECO:0000256" key="8">
    <source>
        <dbReference type="ARBA" id="ARBA00023157"/>
    </source>
</evidence>
<evidence type="ECO:0000256" key="6">
    <source>
        <dbReference type="ARBA" id="ARBA00023002"/>
    </source>
</evidence>
<dbReference type="PROSITE" id="PS50990">
    <property type="entry name" value="PEPTIDASE_C39"/>
    <property type="match status" value="1"/>
</dbReference>
<keyword evidence="7 10" id="KW-0472">Membrane</keyword>
<dbReference type="AlphaFoldDB" id="A0A223NU69"/>
<keyword evidence="4" id="KW-0874">Quinone</keyword>
<keyword evidence="5 10" id="KW-1133">Transmembrane helix</keyword>
<dbReference type="InterPro" id="IPR038354">
    <property type="entry name" value="VKOR_sf"/>
</dbReference>
<dbReference type="InterPro" id="IPR012336">
    <property type="entry name" value="Thioredoxin-like_fold"/>
</dbReference>
<dbReference type="OrthoDB" id="1100563at2"/>
<organism evidence="12 13">
    <name type="scientific">Mucilaginibacter xinganensis</name>
    <dbReference type="NCBI Taxonomy" id="1234841"/>
    <lineage>
        <taxon>Bacteria</taxon>
        <taxon>Pseudomonadati</taxon>
        <taxon>Bacteroidota</taxon>
        <taxon>Sphingobacteriia</taxon>
        <taxon>Sphingobacteriales</taxon>
        <taxon>Sphingobacteriaceae</taxon>
        <taxon>Mucilaginibacter</taxon>
    </lineage>
</organism>
<feature type="transmembrane region" description="Helical" evidence="10">
    <location>
        <begin position="143"/>
        <end position="162"/>
    </location>
</feature>
<feature type="transmembrane region" description="Helical" evidence="10">
    <location>
        <begin position="314"/>
        <end position="333"/>
    </location>
</feature>
<dbReference type="Gene3D" id="3.90.70.10">
    <property type="entry name" value="Cysteine proteinases"/>
    <property type="match status" value="1"/>
</dbReference>
<dbReference type="Gene3D" id="3.40.30.10">
    <property type="entry name" value="Glutaredoxin"/>
    <property type="match status" value="1"/>
</dbReference>
<dbReference type="InterPro" id="IPR005074">
    <property type="entry name" value="Peptidase_C39"/>
</dbReference>
<dbReference type="SUPFAM" id="SSF52833">
    <property type="entry name" value="Thioredoxin-like"/>
    <property type="match status" value="1"/>
</dbReference>